<reference evidence="1" key="1">
    <citation type="submission" date="2023-09" db="EMBL/GenBank/DDBJ databases">
        <title>Vallitalea sediminicola and Vallitalea maricola sp. nov., anaerobic bacteria isolated from marine sediment.</title>
        <authorList>
            <person name="Hirano S."/>
            <person name="Maeda A."/>
            <person name="Terahara T."/>
            <person name="Mori K."/>
            <person name="Hamada M."/>
            <person name="Matsumoto R."/>
            <person name="Kobayashi T."/>
        </authorList>
    </citation>
    <scope>NUCLEOTIDE SEQUENCE</scope>
    <source>
        <strain evidence="1">AN17-2</strain>
    </source>
</reference>
<protein>
    <submittedName>
        <fullName evidence="1">GNAT family N-acetyltransferase</fullName>
    </submittedName>
</protein>
<comment type="caution">
    <text evidence="1">The sequence shown here is derived from an EMBL/GenBank/DDBJ whole genome shotgun (WGS) entry which is preliminary data.</text>
</comment>
<evidence type="ECO:0000313" key="2">
    <source>
        <dbReference type="Proteomes" id="UP001374599"/>
    </source>
</evidence>
<dbReference type="EMBL" id="BTPU01000022">
    <property type="protein sequence ID" value="GMQ62224.1"/>
    <property type="molecule type" value="Genomic_DNA"/>
</dbReference>
<gene>
    <name evidence="1" type="ORF">AN2V17_14550</name>
</gene>
<keyword evidence="2" id="KW-1185">Reference proteome</keyword>
<name>A0ACB5UH01_9FIRM</name>
<accession>A0ACB5UH01</accession>
<sequence length="282" mass="32918">MYEIKKCSEVSDSIVFKTFTDGFADYMIHVEMDEEFFLNRFFGPEGNDKELSFIAFKEDVPVGITLGGVKDGEHVKTLRCGGMSLIPSERGSGLAKTLMEYHEKKARDIGCRQLFLEVIKGNDRAINFYNKMGYEKVYNLTYRKWEIKDNNTMGNSPYDNKVEDITFGDIKSLRDIDYSHLPWQSDFPYFRNLDCNYYGIRENGNIVAGIVANNKRLIYLWVHPEYRMKGYGKALLNKVITVLKPEDFNVVYANNSQIHTFCNYFNMKMESISQFEMYKWLS</sequence>
<evidence type="ECO:0000313" key="1">
    <source>
        <dbReference type="EMBL" id="GMQ62224.1"/>
    </source>
</evidence>
<dbReference type="Proteomes" id="UP001374599">
    <property type="component" value="Unassembled WGS sequence"/>
</dbReference>
<organism evidence="1 2">
    <name type="scientific">Vallitalea maricola</name>
    <dbReference type="NCBI Taxonomy" id="3074433"/>
    <lineage>
        <taxon>Bacteria</taxon>
        <taxon>Bacillati</taxon>
        <taxon>Bacillota</taxon>
        <taxon>Clostridia</taxon>
        <taxon>Lachnospirales</taxon>
        <taxon>Vallitaleaceae</taxon>
        <taxon>Vallitalea</taxon>
    </lineage>
</organism>
<proteinExistence type="predicted"/>